<sequence>MITAGGISPRPLFCVFGFTDSAAAEYGAEQGFRNYNFPVGGAGRRHGHEASDFRFFLTESFRFPPDRMPRIVCAVPDGKPNSLGKNFQAIPDHAAHGEVRGADAGGCRWFEYYFCIYHRNFFTKGE</sequence>
<proteinExistence type="predicted"/>
<name>A0A644ZQE3_9ZZZZ</name>
<protein>
    <submittedName>
        <fullName evidence="1">Uncharacterized protein</fullName>
    </submittedName>
</protein>
<organism evidence="1">
    <name type="scientific">bioreactor metagenome</name>
    <dbReference type="NCBI Taxonomy" id="1076179"/>
    <lineage>
        <taxon>unclassified sequences</taxon>
        <taxon>metagenomes</taxon>
        <taxon>ecological metagenomes</taxon>
    </lineage>
</organism>
<dbReference type="EMBL" id="VSSQ01010010">
    <property type="protein sequence ID" value="MPM43190.1"/>
    <property type="molecule type" value="Genomic_DNA"/>
</dbReference>
<accession>A0A644ZQE3</accession>
<dbReference type="AlphaFoldDB" id="A0A644ZQE3"/>
<evidence type="ECO:0000313" key="1">
    <source>
        <dbReference type="EMBL" id="MPM43190.1"/>
    </source>
</evidence>
<gene>
    <name evidence="1" type="ORF">SDC9_89863</name>
</gene>
<comment type="caution">
    <text evidence="1">The sequence shown here is derived from an EMBL/GenBank/DDBJ whole genome shotgun (WGS) entry which is preliminary data.</text>
</comment>
<reference evidence="1" key="1">
    <citation type="submission" date="2019-08" db="EMBL/GenBank/DDBJ databases">
        <authorList>
            <person name="Kucharzyk K."/>
            <person name="Murdoch R.W."/>
            <person name="Higgins S."/>
            <person name="Loffler F."/>
        </authorList>
    </citation>
    <scope>NUCLEOTIDE SEQUENCE</scope>
</reference>